<organism evidence="1">
    <name type="scientific">Octopus bimaculoides</name>
    <name type="common">California two-spotted octopus</name>
    <dbReference type="NCBI Taxonomy" id="37653"/>
    <lineage>
        <taxon>Eukaryota</taxon>
        <taxon>Metazoa</taxon>
        <taxon>Spiralia</taxon>
        <taxon>Lophotrochozoa</taxon>
        <taxon>Mollusca</taxon>
        <taxon>Cephalopoda</taxon>
        <taxon>Coleoidea</taxon>
        <taxon>Octopodiformes</taxon>
        <taxon>Octopoda</taxon>
        <taxon>Incirrata</taxon>
        <taxon>Octopodidae</taxon>
        <taxon>Octopus</taxon>
    </lineage>
</organism>
<protein>
    <submittedName>
        <fullName evidence="1">Uncharacterized protein</fullName>
    </submittedName>
</protein>
<dbReference type="AlphaFoldDB" id="A0A0L8IE44"/>
<sequence length="61" mass="6976">MKIMSWLLCETQRLCCFALALILDMMVQRILITRMSKMCYAINAIIILLTAHGDRALCNAK</sequence>
<name>A0A0L8IE44_OCTBM</name>
<proteinExistence type="predicted"/>
<evidence type="ECO:0000313" key="1">
    <source>
        <dbReference type="EMBL" id="KOF99726.1"/>
    </source>
</evidence>
<gene>
    <name evidence="1" type="ORF">OCBIM_22012222mg</name>
</gene>
<reference evidence="1" key="1">
    <citation type="submission" date="2015-07" db="EMBL/GenBank/DDBJ databases">
        <title>MeaNS - Measles Nucleotide Surveillance Program.</title>
        <authorList>
            <person name="Tran T."/>
            <person name="Druce J."/>
        </authorList>
    </citation>
    <scope>NUCLEOTIDE SEQUENCE</scope>
    <source>
        <strain evidence="1">UCB-OBI-ISO-001</strain>
        <tissue evidence="1">Gonad</tissue>
    </source>
</reference>
<dbReference type="EMBL" id="KQ415905">
    <property type="protein sequence ID" value="KOF99726.1"/>
    <property type="molecule type" value="Genomic_DNA"/>
</dbReference>
<accession>A0A0L8IE44</accession>